<accession>A0A6G0THC4</accession>
<evidence type="ECO:0000313" key="1">
    <source>
        <dbReference type="EMBL" id="KAE9532976.1"/>
    </source>
</evidence>
<comment type="caution">
    <text evidence="1">The sequence shown here is derived from an EMBL/GenBank/DDBJ whole genome shotgun (WGS) entry which is preliminary data.</text>
</comment>
<dbReference type="Proteomes" id="UP000475862">
    <property type="component" value="Unassembled WGS sequence"/>
</dbReference>
<dbReference type="EMBL" id="VYZN01000037">
    <property type="protein sequence ID" value="KAE9532976.1"/>
    <property type="molecule type" value="Genomic_DNA"/>
</dbReference>
<name>A0A6G0THC4_APHGL</name>
<gene>
    <name evidence="1" type="ORF">AGLY_009404</name>
</gene>
<proteinExistence type="predicted"/>
<organism evidence="1 2">
    <name type="scientific">Aphis glycines</name>
    <name type="common">Soybean aphid</name>
    <dbReference type="NCBI Taxonomy" id="307491"/>
    <lineage>
        <taxon>Eukaryota</taxon>
        <taxon>Metazoa</taxon>
        <taxon>Ecdysozoa</taxon>
        <taxon>Arthropoda</taxon>
        <taxon>Hexapoda</taxon>
        <taxon>Insecta</taxon>
        <taxon>Pterygota</taxon>
        <taxon>Neoptera</taxon>
        <taxon>Paraneoptera</taxon>
        <taxon>Hemiptera</taxon>
        <taxon>Sternorrhyncha</taxon>
        <taxon>Aphidomorpha</taxon>
        <taxon>Aphidoidea</taxon>
        <taxon>Aphididae</taxon>
        <taxon>Aphidini</taxon>
        <taxon>Aphis</taxon>
        <taxon>Aphis</taxon>
    </lineage>
</organism>
<keyword evidence="2" id="KW-1185">Reference proteome</keyword>
<dbReference type="AlphaFoldDB" id="A0A6G0THC4"/>
<sequence>MVVVVALYTNQGLTPTPRIIPDIFILLYEKCRLQENIYKLMLFKIKQLPNNNEEVILCSYRVASQKTAKSDLIKNYDLSLLIKNSILYILENFDSYLNWHFLFVFSFSNYFIYFKANSLKINEIRHYNRHFRFQRFFGLVKILDNLIKSFSKLKIIIRKPYFSIPTGKYPMLTNYLRSESFFVKHQPIGCVKTFHGLRYHRTRQYAIIIPAVTCTTNDGSAGLLNRSNRTGLSLLFNNILIIAPSNIILYRDKRGNRANVRQTTYSTR</sequence>
<protein>
    <submittedName>
        <fullName evidence="1">Uncharacterized protein</fullName>
    </submittedName>
</protein>
<reference evidence="1 2" key="1">
    <citation type="submission" date="2019-08" db="EMBL/GenBank/DDBJ databases">
        <title>The genome of the soybean aphid Biotype 1, its phylome, world population structure and adaptation to the North American continent.</title>
        <authorList>
            <person name="Giordano R."/>
            <person name="Donthu R.K."/>
            <person name="Hernandez A.G."/>
            <person name="Wright C.L."/>
            <person name="Zimin A.V."/>
        </authorList>
    </citation>
    <scope>NUCLEOTIDE SEQUENCE [LARGE SCALE GENOMIC DNA]</scope>
    <source>
        <tissue evidence="1">Whole aphids</tissue>
    </source>
</reference>
<evidence type="ECO:0000313" key="2">
    <source>
        <dbReference type="Proteomes" id="UP000475862"/>
    </source>
</evidence>